<evidence type="ECO:0000313" key="3">
    <source>
        <dbReference type="Proteomes" id="UP000030787"/>
    </source>
</evidence>
<protein>
    <recommendedName>
        <fullName evidence="4">DUF373 family protein</fullName>
    </recommendedName>
</protein>
<reference evidence="2 3" key="1">
    <citation type="journal article" date="2014" name="Appl. Environ. Microbiol.">
        <title>Comparative Genome Analysis of 'Candidatus Methanoplasma termitum' Indicates a New Mode of Energy Metabolism in the Seventh Order of Methanogens.</title>
        <authorList>
            <person name="Lang K."/>
            <person name="Schuldes J."/>
            <person name="Klingl A."/>
            <person name="Poehlein A."/>
            <person name="Daniel R."/>
            <person name="Brune A."/>
        </authorList>
    </citation>
    <scope>NUCLEOTIDE SEQUENCE [LARGE SCALE GENOMIC DNA]</scope>
    <source>
        <strain evidence="3">Mpt1</strain>
    </source>
</reference>
<feature type="transmembrane region" description="Helical" evidence="1">
    <location>
        <begin position="160"/>
        <end position="184"/>
    </location>
</feature>
<evidence type="ECO:0008006" key="4">
    <source>
        <dbReference type="Google" id="ProtNLM"/>
    </source>
</evidence>
<dbReference type="PANTHER" id="PTHR38815">
    <property type="entry name" value="HYPOTHETICAL MEMBRANE PROTEIN, CONSERVED, DUF373 FAMILY"/>
    <property type="match status" value="1"/>
</dbReference>
<keyword evidence="1" id="KW-1133">Transmembrane helix</keyword>
<dbReference type="PANTHER" id="PTHR38815:SF1">
    <property type="entry name" value="DUF373 FAMILY PROTEIN"/>
    <property type="match status" value="1"/>
</dbReference>
<dbReference type="AlphaFoldDB" id="A0A0A7LBG6"/>
<dbReference type="KEGG" id="mear:Mpt1_c04710"/>
<keyword evidence="1" id="KW-0472">Membrane</keyword>
<dbReference type="EMBL" id="CP010070">
    <property type="protein sequence ID" value="AIZ56363.1"/>
    <property type="molecule type" value="Genomic_DNA"/>
</dbReference>
<dbReference type="InterPro" id="IPR007254">
    <property type="entry name" value="DUF373"/>
</dbReference>
<name>A0A0A7LBG6_9ARCH</name>
<proteinExistence type="predicted"/>
<feature type="transmembrane region" description="Helical" evidence="1">
    <location>
        <begin position="301"/>
        <end position="327"/>
    </location>
</feature>
<dbReference type="Pfam" id="PF04123">
    <property type="entry name" value="DUF373"/>
    <property type="match status" value="1"/>
</dbReference>
<dbReference type="Proteomes" id="UP000030787">
    <property type="component" value="Chromosome"/>
</dbReference>
<accession>A0A0A7LBG6</accession>
<sequence>MKRTLVLVVDRDDDFGVKGDVDTPVIGVEDCSVAATALGIADPEDSDVNALYAAINIYKEIKKEGNDNVEVALIGGNAKVGHRSDAAIVDELEIVLKKVNPERVILVGDGAEDEYVYPIISSRIPIDSVKKVYVKQAPGLEGTVYIISKILEDPAKKKRFLAPIGVIVALISSVFLIFALASYFNEGASLSVLTTPMVFFLIGAFIVLYGYNVAEWVSSRRVKWIDRIRSGSVSFTFIFLALLFVIVGLVAGYLSLNELYVPTILEGGLWFISNALWFIIFAILIYQVGDLVDTYLSTKKIKISFIIGSINIVAIGLIITGALDIILAYLEMGMQNNTLFGLELVGGIVLALISAMLQRHMKGTIKAAEEEIKDAGKDAA</sequence>
<dbReference type="HOGENOM" id="CLU_048986_1_0_2"/>
<dbReference type="RefSeq" id="WP_048111729.1">
    <property type="nucleotide sequence ID" value="NZ_CP010070.1"/>
</dbReference>
<feature type="transmembrane region" description="Helical" evidence="1">
    <location>
        <begin position="232"/>
        <end position="256"/>
    </location>
</feature>
<keyword evidence="1" id="KW-0812">Transmembrane</keyword>
<evidence type="ECO:0000313" key="2">
    <source>
        <dbReference type="EMBL" id="AIZ56363.1"/>
    </source>
</evidence>
<feature type="transmembrane region" description="Helical" evidence="1">
    <location>
        <begin position="268"/>
        <end position="289"/>
    </location>
</feature>
<feature type="transmembrane region" description="Helical" evidence="1">
    <location>
        <begin position="339"/>
        <end position="357"/>
    </location>
</feature>
<dbReference type="GeneID" id="24818140"/>
<keyword evidence="3" id="KW-1185">Reference proteome</keyword>
<dbReference type="STRING" id="1577791.Mpt1_c04710"/>
<organism evidence="2 3">
    <name type="scientific">Candidatus Methanoplasma termitum</name>
    <dbReference type="NCBI Taxonomy" id="1577791"/>
    <lineage>
        <taxon>Archaea</taxon>
        <taxon>Methanobacteriati</taxon>
        <taxon>Thermoplasmatota</taxon>
        <taxon>Thermoplasmata</taxon>
        <taxon>Methanomassiliicoccales</taxon>
        <taxon>Methanomassiliicoccaceae</taxon>
        <taxon>Candidatus Methanoplasma</taxon>
    </lineage>
</organism>
<dbReference type="OrthoDB" id="31282at2157"/>
<feature type="transmembrane region" description="Helical" evidence="1">
    <location>
        <begin position="190"/>
        <end position="211"/>
    </location>
</feature>
<gene>
    <name evidence="2" type="ORF">Mpt1_c04710</name>
</gene>
<evidence type="ECO:0000256" key="1">
    <source>
        <dbReference type="SAM" id="Phobius"/>
    </source>
</evidence>